<dbReference type="RefSeq" id="WP_273188550.1">
    <property type="nucleotide sequence ID" value="NZ_DYUZ01000006.1"/>
</dbReference>
<reference evidence="2" key="1">
    <citation type="journal article" date="2021" name="PeerJ">
        <title>Extensive microbial diversity within the chicken gut microbiome revealed by metagenomics and culture.</title>
        <authorList>
            <person name="Gilroy R."/>
            <person name="Ravi A."/>
            <person name="Getino M."/>
            <person name="Pursley I."/>
            <person name="Horton D.L."/>
            <person name="Alikhan N.F."/>
            <person name="Baker D."/>
            <person name="Gharbi K."/>
            <person name="Hall N."/>
            <person name="Watson M."/>
            <person name="Adriaenssens E.M."/>
            <person name="Foster-Nyarko E."/>
            <person name="Jarju S."/>
            <person name="Secka A."/>
            <person name="Antonio M."/>
            <person name="Oren A."/>
            <person name="Chaudhuri R.R."/>
            <person name="La Ragione R."/>
            <person name="Hildebrand F."/>
            <person name="Pallen M.J."/>
        </authorList>
    </citation>
    <scope>NUCLEOTIDE SEQUENCE</scope>
    <source>
        <strain evidence="2">ChiHjej13B12-9602</strain>
    </source>
</reference>
<dbReference type="EMBL" id="DYUZ01000006">
    <property type="protein sequence ID" value="HJG36394.1"/>
    <property type="molecule type" value="Genomic_DNA"/>
</dbReference>
<feature type="signal peptide" evidence="1">
    <location>
        <begin position="1"/>
        <end position="28"/>
    </location>
</feature>
<sequence length="117" mass="12986">MPETTMRKMPAIVATTSVASLMLATAFATPMTGSTGQDAYLDTPDALVRYVNDGFDFSTSSNSIMTYEHIERPIESAKFAAYEMFGEMRSSTQEEKNLYENMLARMSTPIDVDIFAL</sequence>
<evidence type="ECO:0000313" key="2">
    <source>
        <dbReference type="EMBL" id="HJG36394.1"/>
    </source>
</evidence>
<name>A0A921LSL1_9ACTN</name>
<accession>A0A921LSL1</accession>
<reference evidence="2" key="2">
    <citation type="submission" date="2021-09" db="EMBL/GenBank/DDBJ databases">
        <authorList>
            <person name="Gilroy R."/>
        </authorList>
    </citation>
    <scope>NUCLEOTIDE SEQUENCE</scope>
    <source>
        <strain evidence="2">ChiHjej13B12-9602</strain>
    </source>
</reference>
<comment type="caution">
    <text evidence="2">The sequence shown here is derived from an EMBL/GenBank/DDBJ whole genome shotgun (WGS) entry which is preliminary data.</text>
</comment>
<organism evidence="2 3">
    <name type="scientific">Enorma phocaeensis</name>
    <dbReference type="NCBI Taxonomy" id="1871019"/>
    <lineage>
        <taxon>Bacteria</taxon>
        <taxon>Bacillati</taxon>
        <taxon>Actinomycetota</taxon>
        <taxon>Coriobacteriia</taxon>
        <taxon>Coriobacteriales</taxon>
        <taxon>Coriobacteriaceae</taxon>
        <taxon>Enorma</taxon>
    </lineage>
</organism>
<gene>
    <name evidence="2" type="ORF">K8V70_00800</name>
</gene>
<feature type="chain" id="PRO_5037309988" evidence="1">
    <location>
        <begin position="29"/>
        <end position="117"/>
    </location>
</feature>
<protein>
    <submittedName>
        <fullName evidence="2">Uncharacterized protein</fullName>
    </submittedName>
</protein>
<proteinExistence type="predicted"/>
<keyword evidence="1" id="KW-0732">Signal</keyword>
<dbReference type="AlphaFoldDB" id="A0A921LSL1"/>
<dbReference type="Proteomes" id="UP000753256">
    <property type="component" value="Unassembled WGS sequence"/>
</dbReference>
<evidence type="ECO:0000256" key="1">
    <source>
        <dbReference type="SAM" id="SignalP"/>
    </source>
</evidence>
<evidence type="ECO:0000313" key="3">
    <source>
        <dbReference type="Proteomes" id="UP000753256"/>
    </source>
</evidence>